<dbReference type="EMBL" id="VSSQ01035736">
    <property type="protein sequence ID" value="MPM88041.1"/>
    <property type="molecule type" value="Genomic_DNA"/>
</dbReference>
<dbReference type="AlphaFoldDB" id="A0A645DFL8"/>
<proteinExistence type="predicted"/>
<reference evidence="1" key="1">
    <citation type="submission" date="2019-08" db="EMBL/GenBank/DDBJ databases">
        <authorList>
            <person name="Kucharzyk K."/>
            <person name="Murdoch R.W."/>
            <person name="Higgins S."/>
            <person name="Loffler F."/>
        </authorList>
    </citation>
    <scope>NUCLEOTIDE SEQUENCE</scope>
</reference>
<comment type="caution">
    <text evidence="1">The sequence shown here is derived from an EMBL/GenBank/DDBJ whole genome shotgun (WGS) entry which is preliminary data.</text>
</comment>
<organism evidence="1">
    <name type="scientific">bioreactor metagenome</name>
    <dbReference type="NCBI Taxonomy" id="1076179"/>
    <lineage>
        <taxon>unclassified sequences</taxon>
        <taxon>metagenomes</taxon>
        <taxon>ecological metagenomes</taxon>
    </lineage>
</organism>
<accession>A0A645DFL8</accession>
<name>A0A645DFL8_9ZZZZ</name>
<evidence type="ECO:0000313" key="1">
    <source>
        <dbReference type="EMBL" id="MPM88041.1"/>
    </source>
</evidence>
<protein>
    <submittedName>
        <fullName evidence="1">Uncharacterized protein</fullName>
    </submittedName>
</protein>
<sequence length="179" mass="18331">MQHGNLLGLGVVDDELGSRGALLVVAADGAEDEAVVLAVGQRGRRGRGSGIHHAFVVVDGSGSNGSARADRADHIADLAVDHAVGGHRALLGFAGVVHGHQLDLLAVDAASSVGHFNSGGSTFLDHVAILGQSAGGGDHQGDLDLCVSRCSDKCCTSQTQGCDQRTRTEGRLHSHSYHC</sequence>
<gene>
    <name evidence="1" type="ORF">SDC9_135142</name>
</gene>